<evidence type="ECO:0000256" key="14">
    <source>
        <dbReference type="ARBA" id="ARBA00023170"/>
    </source>
</evidence>
<dbReference type="InterPro" id="IPR000742">
    <property type="entry name" value="EGF"/>
</dbReference>
<dbReference type="InterPro" id="IPR000858">
    <property type="entry name" value="S_locus_glycoprot_dom"/>
</dbReference>
<dbReference type="PANTHER" id="PTHR32444">
    <property type="entry name" value="BULB-TYPE LECTIN DOMAIN-CONTAINING PROTEIN"/>
    <property type="match status" value="1"/>
</dbReference>
<dbReference type="EMBL" id="BTGU01000688">
    <property type="protein sequence ID" value="GMN68766.1"/>
    <property type="molecule type" value="Genomic_DNA"/>
</dbReference>
<comment type="caution">
    <text evidence="25">The sequence shown here is derived from an EMBL/GenBank/DDBJ whole genome shotgun (WGS) entry which is preliminary data.</text>
</comment>
<comment type="subcellular location">
    <subcellularLocation>
        <location evidence="1">Membrane</location>
        <topology evidence="1">Single-pass membrane protein</topology>
    </subcellularLocation>
</comment>
<dbReference type="FunFam" id="3.50.4.10:FF:000002">
    <property type="entry name" value="G-type lectin S-receptor-like serine/threonine-protein kinase"/>
    <property type="match status" value="1"/>
</dbReference>
<dbReference type="AlphaFoldDB" id="A0AA88JDZ3"/>
<evidence type="ECO:0000256" key="13">
    <source>
        <dbReference type="ARBA" id="ARBA00023157"/>
    </source>
</evidence>
<dbReference type="PANTHER" id="PTHR32444:SF234">
    <property type="entry name" value="RECEPTOR-LIKE SERINE_THREONINE-PROTEIN KINASE"/>
    <property type="match status" value="1"/>
</dbReference>
<dbReference type="GO" id="GO:0048544">
    <property type="term" value="P:recognition of pollen"/>
    <property type="evidence" value="ECO:0007669"/>
    <property type="project" value="InterPro"/>
</dbReference>
<dbReference type="PROSITE" id="PS50927">
    <property type="entry name" value="BULB_LECTIN"/>
    <property type="match status" value="2"/>
</dbReference>
<evidence type="ECO:0000256" key="12">
    <source>
        <dbReference type="ARBA" id="ARBA00023136"/>
    </source>
</evidence>
<keyword evidence="6 20" id="KW-0812">Transmembrane</keyword>
<keyword evidence="7" id="KW-0732">Signal</keyword>
<dbReference type="FunFam" id="2.90.10.10:FF:000004">
    <property type="entry name" value="G-type lectin S-receptor-like serine/threonine-protein kinase"/>
    <property type="match status" value="1"/>
</dbReference>
<keyword evidence="14" id="KW-0675">Receptor</keyword>
<evidence type="ECO:0000256" key="10">
    <source>
        <dbReference type="ARBA" id="ARBA00022840"/>
    </source>
</evidence>
<comment type="catalytic activity">
    <reaction evidence="17">
        <text>L-seryl-[protein] + ATP = O-phospho-L-seryl-[protein] + ADP + H(+)</text>
        <dbReference type="Rhea" id="RHEA:17989"/>
        <dbReference type="Rhea" id="RHEA-COMP:9863"/>
        <dbReference type="Rhea" id="RHEA-COMP:11604"/>
        <dbReference type="ChEBI" id="CHEBI:15378"/>
        <dbReference type="ChEBI" id="CHEBI:29999"/>
        <dbReference type="ChEBI" id="CHEBI:30616"/>
        <dbReference type="ChEBI" id="CHEBI:83421"/>
        <dbReference type="ChEBI" id="CHEBI:456216"/>
        <dbReference type="EC" id="2.7.11.1"/>
    </reaction>
</comment>
<dbReference type="GO" id="GO:0016020">
    <property type="term" value="C:membrane"/>
    <property type="evidence" value="ECO:0007669"/>
    <property type="project" value="UniProtKB-SubCell"/>
</dbReference>
<feature type="transmembrane region" description="Helical" evidence="20">
    <location>
        <begin position="411"/>
        <end position="435"/>
    </location>
</feature>
<dbReference type="CDD" id="cd14066">
    <property type="entry name" value="STKc_IRAK"/>
    <property type="match status" value="1"/>
</dbReference>
<organism evidence="25 26">
    <name type="scientific">Ficus carica</name>
    <name type="common">Common fig</name>
    <dbReference type="NCBI Taxonomy" id="3494"/>
    <lineage>
        <taxon>Eukaryota</taxon>
        <taxon>Viridiplantae</taxon>
        <taxon>Streptophyta</taxon>
        <taxon>Embryophyta</taxon>
        <taxon>Tracheophyta</taxon>
        <taxon>Spermatophyta</taxon>
        <taxon>Magnoliopsida</taxon>
        <taxon>eudicotyledons</taxon>
        <taxon>Gunneridae</taxon>
        <taxon>Pentapetalae</taxon>
        <taxon>rosids</taxon>
        <taxon>fabids</taxon>
        <taxon>Rosales</taxon>
        <taxon>Moraceae</taxon>
        <taxon>Ficeae</taxon>
        <taxon>Ficus</taxon>
    </lineage>
</organism>
<dbReference type="Pfam" id="PF07714">
    <property type="entry name" value="PK_Tyr_Ser-Thr"/>
    <property type="match status" value="1"/>
</dbReference>
<evidence type="ECO:0000256" key="20">
    <source>
        <dbReference type="SAM" id="Phobius"/>
    </source>
</evidence>
<evidence type="ECO:0000256" key="15">
    <source>
        <dbReference type="ARBA" id="ARBA00023180"/>
    </source>
</evidence>
<evidence type="ECO:0000256" key="11">
    <source>
        <dbReference type="ARBA" id="ARBA00022989"/>
    </source>
</evidence>
<dbReference type="Pfam" id="PF01453">
    <property type="entry name" value="B_lectin"/>
    <property type="match status" value="2"/>
</dbReference>
<dbReference type="FunFam" id="1.10.510.10:FF:000060">
    <property type="entry name" value="G-type lectin S-receptor-like serine/threonine-protein kinase"/>
    <property type="match status" value="1"/>
</dbReference>
<dbReference type="SMART" id="SM00108">
    <property type="entry name" value="B_lectin"/>
    <property type="match status" value="2"/>
</dbReference>
<dbReference type="InterPro" id="IPR021820">
    <property type="entry name" value="S-locus_recpt_kinase_C"/>
</dbReference>
<dbReference type="Proteomes" id="UP001187192">
    <property type="component" value="Unassembled WGS sequence"/>
</dbReference>
<dbReference type="EC" id="2.7.11.1" evidence="2"/>
<comment type="caution">
    <text evidence="18">Lacks conserved residue(s) required for the propagation of feature annotation.</text>
</comment>
<keyword evidence="15" id="KW-0325">Glycoprotein</keyword>
<feature type="region of interest" description="Disordered" evidence="19">
    <location>
        <begin position="1195"/>
        <end position="1239"/>
    </location>
</feature>
<dbReference type="InterPro" id="IPR008271">
    <property type="entry name" value="Ser/Thr_kinase_AS"/>
</dbReference>
<evidence type="ECO:0000256" key="16">
    <source>
        <dbReference type="ARBA" id="ARBA00047899"/>
    </source>
</evidence>
<dbReference type="Pfam" id="PF08276">
    <property type="entry name" value="PAN_2"/>
    <property type="match status" value="2"/>
</dbReference>
<name>A0AA88JDZ3_FICCA</name>
<keyword evidence="3" id="KW-0723">Serine/threonine-protein kinase</keyword>
<feature type="domain" description="EGF-like" evidence="22">
    <location>
        <begin position="704"/>
        <end position="741"/>
    </location>
</feature>
<dbReference type="Pfam" id="PF11883">
    <property type="entry name" value="DUF3403"/>
    <property type="match status" value="1"/>
</dbReference>
<evidence type="ECO:0000256" key="18">
    <source>
        <dbReference type="PROSITE-ProRule" id="PRU00076"/>
    </source>
</evidence>
<sequence>MTMLQKSLESRQTFELGFFSPGKSENRYVGIWYKSTPRVVVWVANRNNPLTDSLGEFLITGDGNLALLNRTKNVIWSSNSSSRVLLKNPVVHLLDTGNLVLRENDGLSYELFLWQSFDYPTDTLLAGMKLGWDLNTGFERYLTSWKSYDDPSTGEYTYRMSINGLPQLVLAMGSTKKYRTGTWNGFRFSGVNAVWNNTSSSFSFKIIVSENESSYRFESSATSEIISRMNLNHSGILQHFVLEKRSTEWTLMFSRPYEPCDNYGYCGVNGVCRINGISICDCLEGFTPISEKDWNVIYLSKGCKRKIPLSCKEGEGFVKVEGLKLPDLLEFWLNKSMNLKECEEACLKNCSCTAYANTDIRSGGSGCLMWFGDLIDVREFNAQGSDLPLYIRLSASEMKSIRAAKKTNLKVILLAYIVPGMFVLVVVFLCVIWRLRRKVRVDTMAASQQVSDGRTLVSKEEMFEFGFFSPGNSKHRYVGIWYKNISVQTVVWVANRCNPLNDSSGFLTVTPNGSLVLLSQNESVIWSTNSSKQAKKPIAQLLNTGNLVLREEEDTNSENYLWQSFDYPTDTILPGMKFGWDLRKGLNRRLTAWKNWDDPCSGDLSSGFGAEDDIYAEAYMWKGNTTFYRSGPWNGISYSGSPELQANQLFDSQFVYNGNELYYMYNLNNNSVISIVVLNQTNSATQRLTWMEEDHSWQSYFTAPRDDCDNYGHCGAYGNCMVVETVGICQCLKGFQPKSSQQWDIRNWSEGCVRKSPLNCQDRGKDEDGFVELDGIKMPDTAKTWFNDSMNQKECRVKCLSNCSCVAYSNRDIRGEGKGCRIWFNELIDIKQISGSKQVLHIHLPASELGDTKGARKFRAIIVVAVLGALSGMILVGYYLYKKMMKGRNNKETWENRTREEDVELPLFSLATISTATDNFSINNKLGEGGFGPVYRGTLEDGQEVAVKRLSLSSQQGINEFKNEVILIAKLQHRNLVQLLGCCIHEEEKLLVYEYMPNKSLDSFIFDQAQSKLLHWPQRFQIICGIARGLQYLHQDSRLRIVHRDLKTSNILLDNEMNPKISDFGMARTFVGDQTAGNTNRVVGTYGYMAPEYAFRGLFSTKSDVFSFGIMVLEILSGKKSISFQDKNNIGLTLLGHAWTLLKEGRPFELIDVHLMDSKLKLQEVLRCIHVGLLCVQQRPEDRPNLSSVILMLGSESDLPEPKPPGYFTETEPQERDHSSSEPDSFSKNTMTMTVVEGR</sequence>
<dbReference type="FunFam" id="3.30.200.20:FF:000195">
    <property type="entry name" value="G-type lectin S-receptor-like serine/threonine-protein kinase"/>
    <property type="match status" value="1"/>
</dbReference>
<keyword evidence="10" id="KW-0067">ATP-binding</keyword>
<keyword evidence="5" id="KW-0808">Transferase</keyword>
<keyword evidence="12 20" id="KW-0472">Membrane</keyword>
<evidence type="ECO:0000259" key="23">
    <source>
        <dbReference type="PROSITE" id="PS50927"/>
    </source>
</evidence>
<dbReference type="SUPFAM" id="SSF51110">
    <property type="entry name" value="alpha-D-mannose-specific plant lectins"/>
    <property type="match status" value="2"/>
</dbReference>
<dbReference type="SMART" id="SM00220">
    <property type="entry name" value="S_TKc"/>
    <property type="match status" value="1"/>
</dbReference>
<feature type="domain" description="Protein kinase" evidence="21">
    <location>
        <begin position="920"/>
        <end position="1199"/>
    </location>
</feature>
<keyword evidence="26" id="KW-1185">Reference proteome</keyword>
<feature type="domain" description="Apple" evidence="24">
    <location>
        <begin position="311"/>
        <end position="394"/>
    </location>
</feature>
<dbReference type="PROSITE" id="PS50026">
    <property type="entry name" value="EGF_3"/>
    <property type="match status" value="1"/>
</dbReference>
<keyword evidence="8" id="KW-0547">Nucleotide-binding</keyword>
<dbReference type="Gene3D" id="3.30.200.20">
    <property type="entry name" value="Phosphorylase Kinase, domain 1"/>
    <property type="match status" value="1"/>
</dbReference>
<evidence type="ECO:0000256" key="7">
    <source>
        <dbReference type="ARBA" id="ARBA00022729"/>
    </source>
</evidence>
<evidence type="ECO:0000259" key="21">
    <source>
        <dbReference type="PROSITE" id="PS50011"/>
    </source>
</evidence>
<feature type="compositionally biased region" description="Polar residues" evidence="19">
    <location>
        <begin position="1222"/>
        <end position="1233"/>
    </location>
</feature>
<dbReference type="PROSITE" id="PS00108">
    <property type="entry name" value="PROTEIN_KINASE_ST"/>
    <property type="match status" value="1"/>
</dbReference>
<keyword evidence="4" id="KW-0597">Phosphoprotein</keyword>
<evidence type="ECO:0000256" key="3">
    <source>
        <dbReference type="ARBA" id="ARBA00022527"/>
    </source>
</evidence>
<keyword evidence="13" id="KW-1015">Disulfide bond</keyword>
<evidence type="ECO:0000259" key="22">
    <source>
        <dbReference type="PROSITE" id="PS50026"/>
    </source>
</evidence>
<dbReference type="GO" id="GO:0004674">
    <property type="term" value="F:protein serine/threonine kinase activity"/>
    <property type="evidence" value="ECO:0007669"/>
    <property type="project" value="UniProtKB-KW"/>
</dbReference>
<dbReference type="InterPro" id="IPR000719">
    <property type="entry name" value="Prot_kinase_dom"/>
</dbReference>
<dbReference type="GO" id="GO:0005524">
    <property type="term" value="F:ATP binding"/>
    <property type="evidence" value="ECO:0007669"/>
    <property type="project" value="UniProtKB-KW"/>
</dbReference>
<keyword evidence="18" id="KW-0245">EGF-like domain</keyword>
<dbReference type="Gene3D" id="3.50.4.10">
    <property type="entry name" value="Hepatocyte Growth Factor"/>
    <property type="match status" value="1"/>
</dbReference>
<evidence type="ECO:0000256" key="2">
    <source>
        <dbReference type="ARBA" id="ARBA00012513"/>
    </source>
</evidence>
<dbReference type="InterPro" id="IPR036426">
    <property type="entry name" value="Bulb-type_lectin_dom_sf"/>
</dbReference>
<dbReference type="InterPro" id="IPR011009">
    <property type="entry name" value="Kinase-like_dom_sf"/>
</dbReference>
<evidence type="ECO:0000256" key="6">
    <source>
        <dbReference type="ARBA" id="ARBA00022692"/>
    </source>
</evidence>
<feature type="domain" description="Bulb-type lectin" evidence="23">
    <location>
        <begin position="441"/>
        <end position="562"/>
    </location>
</feature>
<dbReference type="PROSITE" id="PS50011">
    <property type="entry name" value="PROTEIN_KINASE_DOM"/>
    <property type="match status" value="1"/>
</dbReference>
<feature type="domain" description="Bulb-type lectin" evidence="23">
    <location>
        <begin position="1"/>
        <end position="114"/>
    </location>
</feature>
<evidence type="ECO:0000256" key="8">
    <source>
        <dbReference type="ARBA" id="ARBA00022741"/>
    </source>
</evidence>
<proteinExistence type="predicted"/>
<dbReference type="InterPro" id="IPR001480">
    <property type="entry name" value="Bulb-type_lectin_dom"/>
</dbReference>
<dbReference type="Gene3D" id="2.90.10.10">
    <property type="entry name" value="Bulb-type lectin domain"/>
    <property type="match status" value="2"/>
</dbReference>
<evidence type="ECO:0000313" key="26">
    <source>
        <dbReference type="Proteomes" id="UP001187192"/>
    </source>
</evidence>
<evidence type="ECO:0000256" key="9">
    <source>
        <dbReference type="ARBA" id="ARBA00022777"/>
    </source>
</evidence>
<dbReference type="InterPro" id="IPR003609">
    <property type="entry name" value="Pan_app"/>
</dbReference>
<evidence type="ECO:0000256" key="17">
    <source>
        <dbReference type="ARBA" id="ARBA00048679"/>
    </source>
</evidence>
<evidence type="ECO:0000313" key="25">
    <source>
        <dbReference type="EMBL" id="GMN68766.1"/>
    </source>
</evidence>
<protein>
    <recommendedName>
        <fullName evidence="2">non-specific serine/threonine protein kinase</fullName>
        <ecNumber evidence="2">2.7.11.1</ecNumber>
    </recommendedName>
</protein>
<evidence type="ECO:0000259" key="24">
    <source>
        <dbReference type="PROSITE" id="PS50948"/>
    </source>
</evidence>
<comment type="catalytic activity">
    <reaction evidence="16">
        <text>L-threonyl-[protein] + ATP = O-phospho-L-threonyl-[protein] + ADP + H(+)</text>
        <dbReference type="Rhea" id="RHEA:46608"/>
        <dbReference type="Rhea" id="RHEA-COMP:11060"/>
        <dbReference type="Rhea" id="RHEA-COMP:11605"/>
        <dbReference type="ChEBI" id="CHEBI:15378"/>
        <dbReference type="ChEBI" id="CHEBI:30013"/>
        <dbReference type="ChEBI" id="CHEBI:30616"/>
        <dbReference type="ChEBI" id="CHEBI:61977"/>
        <dbReference type="ChEBI" id="CHEBI:456216"/>
        <dbReference type="EC" id="2.7.11.1"/>
    </reaction>
</comment>
<evidence type="ECO:0000256" key="5">
    <source>
        <dbReference type="ARBA" id="ARBA00022679"/>
    </source>
</evidence>
<dbReference type="SMART" id="SM00473">
    <property type="entry name" value="PAN_AP"/>
    <property type="match status" value="2"/>
</dbReference>
<feature type="domain" description="Apple" evidence="24">
    <location>
        <begin position="760"/>
        <end position="846"/>
    </location>
</feature>
<keyword evidence="9" id="KW-0418">Kinase</keyword>
<dbReference type="CDD" id="cd01098">
    <property type="entry name" value="PAN_AP_plant"/>
    <property type="match status" value="2"/>
</dbReference>
<dbReference type="SUPFAM" id="SSF56112">
    <property type="entry name" value="Protein kinase-like (PK-like)"/>
    <property type="match status" value="1"/>
</dbReference>
<evidence type="ECO:0000256" key="4">
    <source>
        <dbReference type="ARBA" id="ARBA00022553"/>
    </source>
</evidence>
<accession>A0AA88JDZ3</accession>
<keyword evidence="11 20" id="KW-1133">Transmembrane helix</keyword>
<evidence type="ECO:0000256" key="19">
    <source>
        <dbReference type="SAM" id="MobiDB-lite"/>
    </source>
</evidence>
<dbReference type="CDD" id="cd00028">
    <property type="entry name" value="B_lectin"/>
    <property type="match status" value="2"/>
</dbReference>
<dbReference type="Gene3D" id="1.10.510.10">
    <property type="entry name" value="Transferase(Phosphotransferase) domain 1"/>
    <property type="match status" value="1"/>
</dbReference>
<reference evidence="25" key="1">
    <citation type="submission" date="2023-07" db="EMBL/GenBank/DDBJ databases">
        <title>draft genome sequence of fig (Ficus carica).</title>
        <authorList>
            <person name="Takahashi T."/>
            <person name="Nishimura K."/>
        </authorList>
    </citation>
    <scope>NUCLEOTIDE SEQUENCE</scope>
</reference>
<gene>
    <name evidence="25" type="ORF">TIFTF001_037817</name>
</gene>
<dbReference type="Pfam" id="PF00954">
    <property type="entry name" value="S_locus_glycop"/>
    <property type="match status" value="2"/>
</dbReference>
<dbReference type="InterPro" id="IPR001245">
    <property type="entry name" value="Ser-Thr/Tyr_kinase_cat_dom"/>
</dbReference>
<evidence type="ECO:0000256" key="1">
    <source>
        <dbReference type="ARBA" id="ARBA00004167"/>
    </source>
</evidence>
<feature type="transmembrane region" description="Helical" evidence="20">
    <location>
        <begin position="860"/>
        <end position="881"/>
    </location>
</feature>
<dbReference type="PROSITE" id="PS50948">
    <property type="entry name" value="PAN"/>
    <property type="match status" value="2"/>
</dbReference>